<keyword evidence="3" id="KW-1185">Reference proteome</keyword>
<dbReference type="RefSeq" id="WP_107035612.1">
    <property type="nucleotide sequence ID" value="NZ_CAONGC010000019.1"/>
</dbReference>
<gene>
    <name evidence="2" type="ORF">C5O25_04885</name>
</gene>
<evidence type="ECO:0000313" key="3">
    <source>
        <dbReference type="Proteomes" id="UP000244925"/>
    </source>
</evidence>
<protein>
    <recommendedName>
        <fullName evidence="4">Peptidase M48 domain-containing protein</fullName>
    </recommendedName>
</protein>
<evidence type="ECO:0000256" key="1">
    <source>
        <dbReference type="SAM" id="SignalP"/>
    </source>
</evidence>
<keyword evidence="1" id="KW-0732">Signal</keyword>
<organism evidence="2 3">
    <name type="scientific">Paramuribaculum intestinale</name>
    <dbReference type="NCBI Taxonomy" id="2094151"/>
    <lineage>
        <taxon>Bacteria</taxon>
        <taxon>Pseudomonadati</taxon>
        <taxon>Bacteroidota</taxon>
        <taxon>Bacteroidia</taxon>
        <taxon>Bacteroidales</taxon>
        <taxon>Muribaculaceae</taxon>
        <taxon>Paramuribaculum</taxon>
    </lineage>
</organism>
<dbReference type="Proteomes" id="UP000244925">
    <property type="component" value="Unassembled WGS sequence"/>
</dbReference>
<evidence type="ECO:0008006" key="4">
    <source>
        <dbReference type="Google" id="ProtNLM"/>
    </source>
</evidence>
<sequence>MKRIITMLLVITTVASAAADDSVKKFRKILSRYDVAPEAIAVPTDNNAAFWNAALGADRNLARLNRDIAKDKGLERKAIDACTKMPKFYPEYNSHVRIDLQPWADSLLATAGLPCDSIATRLYVVDNPRAEAFAPLTEDGFAIVITTGLVYSRGCDDDMLNGIISAQAVHGAMRHQLQFFYDEAKRRRKGKVWSGIAIGALVAADLTLAMTESDHYDDFSYNDFSTTNINVETNGSTLTPAYIYSADQIYQADLWAYRMMERLGKGDSYIRALKLLSPQVAGAETDKESSPCISDRIKFINFVTSQKR</sequence>
<evidence type="ECO:0000313" key="2">
    <source>
        <dbReference type="EMBL" id="PWB08175.1"/>
    </source>
</evidence>
<feature type="chain" id="PRO_5016166417" description="Peptidase M48 domain-containing protein" evidence="1">
    <location>
        <begin position="18"/>
        <end position="308"/>
    </location>
</feature>
<name>A0A2V1IYU3_9BACT</name>
<dbReference type="AlphaFoldDB" id="A0A2V1IYU3"/>
<dbReference type="EMBL" id="PUBV01000007">
    <property type="protein sequence ID" value="PWB08175.1"/>
    <property type="molecule type" value="Genomic_DNA"/>
</dbReference>
<comment type="caution">
    <text evidence="2">The sequence shown here is derived from an EMBL/GenBank/DDBJ whole genome shotgun (WGS) entry which is preliminary data.</text>
</comment>
<reference evidence="3" key="1">
    <citation type="submission" date="2018-02" db="EMBL/GenBank/DDBJ databases">
        <authorList>
            <person name="Clavel T."/>
            <person name="Strowig T."/>
        </authorList>
    </citation>
    <scope>NUCLEOTIDE SEQUENCE [LARGE SCALE GENOMIC DNA]</scope>
    <source>
        <strain evidence="3">DSM 100764</strain>
    </source>
</reference>
<accession>A0A2V1IYU3</accession>
<feature type="signal peptide" evidence="1">
    <location>
        <begin position="1"/>
        <end position="17"/>
    </location>
</feature>
<dbReference type="GeneID" id="93424971"/>
<proteinExistence type="predicted"/>